<gene>
    <name evidence="1" type="ORF">SAMN05444414_10963</name>
</gene>
<evidence type="ECO:0000313" key="1">
    <source>
        <dbReference type="EMBL" id="SHL27010.1"/>
    </source>
</evidence>
<name>A0A1M6Z997_9RHOB</name>
<dbReference type="OrthoDB" id="7856354at2"/>
<dbReference type="EMBL" id="FRBN01000009">
    <property type="protein sequence ID" value="SHL27010.1"/>
    <property type="molecule type" value="Genomic_DNA"/>
</dbReference>
<organism evidence="1 2">
    <name type="scientific">Roseovarius marisflavi</name>
    <dbReference type="NCBI Taxonomy" id="1054996"/>
    <lineage>
        <taxon>Bacteria</taxon>
        <taxon>Pseudomonadati</taxon>
        <taxon>Pseudomonadota</taxon>
        <taxon>Alphaproteobacteria</taxon>
        <taxon>Rhodobacterales</taxon>
        <taxon>Roseobacteraceae</taxon>
        <taxon>Roseovarius</taxon>
    </lineage>
</organism>
<keyword evidence="2" id="KW-1185">Reference proteome</keyword>
<proteinExistence type="predicted"/>
<dbReference type="RefSeq" id="WP_073197654.1">
    <property type="nucleotide sequence ID" value="NZ_FRBN01000009.1"/>
</dbReference>
<dbReference type="Proteomes" id="UP000184191">
    <property type="component" value="Unassembled WGS sequence"/>
</dbReference>
<reference evidence="2" key="1">
    <citation type="submission" date="2016-11" db="EMBL/GenBank/DDBJ databases">
        <authorList>
            <person name="Varghese N."/>
            <person name="Submissions S."/>
        </authorList>
    </citation>
    <scope>NUCLEOTIDE SEQUENCE [LARGE SCALE GENOMIC DNA]</scope>
    <source>
        <strain evidence="2">DSM 29327</strain>
    </source>
</reference>
<accession>A0A1M6Z997</accession>
<dbReference type="AlphaFoldDB" id="A0A1M6Z997"/>
<protein>
    <recommendedName>
        <fullName evidence="3">Bro-N domain-containing protein</fullName>
    </recommendedName>
</protein>
<sequence>MTDFVDHDGIPLFVDDFIHTTHDVDGTSIDVIKTNGNLWLSGPSVMEAMGFQPDGAGGGFGRRLSRIDHPDIIKIIDTPFRFTDGRRNKGSLISPRAVHRFAEGRVKGFNAIKAYAFLQWMDETLWTEGDEETWSPKRPIPASIEPVFRKVIRVRDKNQYSELLDPLRPTGPYQGLGHFGPLRRDEIEFAVDGSDIPQQVHRVELDDDLLIDDEDDFSPLTSWLMTAA</sequence>
<evidence type="ECO:0008006" key="3">
    <source>
        <dbReference type="Google" id="ProtNLM"/>
    </source>
</evidence>
<evidence type="ECO:0000313" key="2">
    <source>
        <dbReference type="Proteomes" id="UP000184191"/>
    </source>
</evidence>